<dbReference type="SUPFAM" id="SSF63999">
    <property type="entry name" value="Thiamin pyrophosphokinase, catalytic domain"/>
    <property type="match status" value="1"/>
</dbReference>
<evidence type="ECO:0000313" key="8">
    <source>
        <dbReference type="Proteomes" id="UP000214689"/>
    </source>
</evidence>
<dbReference type="CDD" id="cd07995">
    <property type="entry name" value="TPK"/>
    <property type="match status" value="1"/>
</dbReference>
<keyword evidence="2" id="KW-0547">Nucleotide-binding</keyword>
<dbReference type="InterPro" id="IPR053149">
    <property type="entry name" value="TPK"/>
</dbReference>
<dbReference type="PANTHER" id="PTHR41299:SF1">
    <property type="entry name" value="THIAMINE PYROPHOSPHOKINASE"/>
    <property type="match status" value="1"/>
</dbReference>
<dbReference type="InterPro" id="IPR007373">
    <property type="entry name" value="Thiamin_PyroPKinase_B1-bd"/>
</dbReference>
<dbReference type="RefSeq" id="WP_094234142.1">
    <property type="nucleotide sequence ID" value="NZ_CP016199.1"/>
</dbReference>
<dbReference type="EMBL" id="CP016199">
    <property type="protein sequence ID" value="ASS37908.1"/>
    <property type="molecule type" value="Genomic_DNA"/>
</dbReference>
<dbReference type="Proteomes" id="UP000214689">
    <property type="component" value="Chromosome"/>
</dbReference>
<dbReference type="GO" id="GO:0016301">
    <property type="term" value="F:kinase activity"/>
    <property type="evidence" value="ECO:0007669"/>
    <property type="project" value="UniProtKB-KW"/>
</dbReference>
<dbReference type="InterPro" id="IPR036371">
    <property type="entry name" value="TPK_B1-bd_sf"/>
</dbReference>
<evidence type="ECO:0000256" key="4">
    <source>
        <dbReference type="ARBA" id="ARBA00022840"/>
    </source>
</evidence>
<dbReference type="GO" id="GO:0005524">
    <property type="term" value="F:ATP binding"/>
    <property type="evidence" value="ECO:0007669"/>
    <property type="project" value="UniProtKB-KW"/>
</dbReference>
<accession>A0A223ASE3</accession>
<dbReference type="GO" id="GO:0004788">
    <property type="term" value="F:thiamine diphosphokinase activity"/>
    <property type="evidence" value="ECO:0007669"/>
    <property type="project" value="UniProtKB-UniRule"/>
</dbReference>
<evidence type="ECO:0000313" key="7">
    <source>
        <dbReference type="EMBL" id="ASS37908.1"/>
    </source>
</evidence>
<dbReference type="InterPro" id="IPR036759">
    <property type="entry name" value="TPK_catalytic_sf"/>
</dbReference>
<dbReference type="Gene3D" id="3.40.50.10240">
    <property type="entry name" value="Thiamin pyrophosphokinase, catalytic domain"/>
    <property type="match status" value="1"/>
</dbReference>
<dbReference type="Pfam" id="PF04265">
    <property type="entry name" value="TPK_B1_binding"/>
    <property type="match status" value="1"/>
</dbReference>
<feature type="domain" description="Thiamin pyrophosphokinase thiamin-binding" evidence="6">
    <location>
        <begin position="142"/>
        <end position="208"/>
    </location>
</feature>
<evidence type="ECO:0000256" key="1">
    <source>
        <dbReference type="ARBA" id="ARBA00022679"/>
    </source>
</evidence>
<dbReference type="InterPro" id="IPR007371">
    <property type="entry name" value="TPK_catalytic"/>
</dbReference>
<name>A0A223ASE3_9FIRM</name>
<dbReference type="InterPro" id="IPR006282">
    <property type="entry name" value="Thi_PPkinase"/>
</dbReference>
<dbReference type="GO" id="GO:0009229">
    <property type="term" value="P:thiamine diphosphate biosynthetic process"/>
    <property type="evidence" value="ECO:0007669"/>
    <property type="project" value="InterPro"/>
</dbReference>
<evidence type="ECO:0000259" key="6">
    <source>
        <dbReference type="SMART" id="SM00983"/>
    </source>
</evidence>
<protein>
    <recommendedName>
        <fullName evidence="5">Thiamine diphosphokinase</fullName>
        <ecNumber evidence="5">2.7.6.2</ecNumber>
    </recommendedName>
</protein>
<sequence>MYNTALIILSFVEKTDASQLNALSSASDYIVCADGGVDIANTYGIRPDCVIGDFDSTNTSNRLDCLYITLHSEKDLTDTEAAINHAIDLGVTDITVYGGIGGRLDHTLGNISLLEKYFEKLEHLEFIDGKNSMQLLDSETCSSATLVPNSAYKYFSLIPLNSTADGVTVTGAKYNLDNASISRSSTLCISNEISRSEAHISVRSGKIILVRSSE</sequence>
<dbReference type="GO" id="GO:0006772">
    <property type="term" value="P:thiamine metabolic process"/>
    <property type="evidence" value="ECO:0007669"/>
    <property type="project" value="UniProtKB-UniRule"/>
</dbReference>
<organism evidence="7 8">
    <name type="scientific">Mogibacterium pumilum</name>
    <dbReference type="NCBI Taxonomy" id="86332"/>
    <lineage>
        <taxon>Bacteria</taxon>
        <taxon>Bacillati</taxon>
        <taxon>Bacillota</taxon>
        <taxon>Clostridia</taxon>
        <taxon>Peptostreptococcales</taxon>
        <taxon>Anaerovoracaceae</taxon>
        <taxon>Mogibacterium</taxon>
    </lineage>
</organism>
<dbReference type="Pfam" id="PF04263">
    <property type="entry name" value="TPK_catalytic"/>
    <property type="match status" value="1"/>
</dbReference>
<dbReference type="GO" id="GO:0030975">
    <property type="term" value="F:thiamine binding"/>
    <property type="evidence" value="ECO:0007669"/>
    <property type="project" value="InterPro"/>
</dbReference>
<keyword evidence="3 7" id="KW-0418">Kinase</keyword>
<dbReference type="PANTHER" id="PTHR41299">
    <property type="entry name" value="THIAMINE PYROPHOSPHOKINASE"/>
    <property type="match status" value="1"/>
</dbReference>
<evidence type="ECO:0000256" key="5">
    <source>
        <dbReference type="NCBIfam" id="TIGR01378"/>
    </source>
</evidence>
<keyword evidence="4" id="KW-0067">ATP-binding</keyword>
<dbReference type="SUPFAM" id="SSF63862">
    <property type="entry name" value="Thiamin pyrophosphokinase, substrate-binding domain"/>
    <property type="match status" value="1"/>
</dbReference>
<dbReference type="NCBIfam" id="TIGR01378">
    <property type="entry name" value="thi_PPkinase"/>
    <property type="match status" value="1"/>
</dbReference>
<gene>
    <name evidence="7" type="ORF">AXF17_05325</name>
</gene>
<proteinExistence type="predicted"/>
<dbReference type="OrthoDB" id="9804377at2"/>
<evidence type="ECO:0000256" key="2">
    <source>
        <dbReference type="ARBA" id="ARBA00022741"/>
    </source>
</evidence>
<reference evidence="8" key="1">
    <citation type="submission" date="2016-05" db="EMBL/GenBank/DDBJ databases">
        <authorList>
            <person name="Holder M.E."/>
            <person name="Ajami N.J."/>
            <person name="Petrosino J.F."/>
        </authorList>
    </citation>
    <scope>NUCLEOTIDE SEQUENCE [LARGE SCALE GENOMIC DNA]</scope>
    <source>
        <strain evidence="8">ATCC 700696</strain>
    </source>
</reference>
<keyword evidence="1" id="KW-0808">Transferase</keyword>
<keyword evidence="8" id="KW-1185">Reference proteome</keyword>
<dbReference type="SMART" id="SM00983">
    <property type="entry name" value="TPK_B1_binding"/>
    <property type="match status" value="1"/>
</dbReference>
<evidence type="ECO:0000256" key="3">
    <source>
        <dbReference type="ARBA" id="ARBA00022777"/>
    </source>
</evidence>
<dbReference type="AlphaFoldDB" id="A0A223ASE3"/>
<dbReference type="EC" id="2.7.6.2" evidence="5"/>